<dbReference type="Proteomes" id="UP000637628">
    <property type="component" value="Unassembled WGS sequence"/>
</dbReference>
<dbReference type="PANTHER" id="PTHR11360:SF290">
    <property type="entry name" value="MONOCARBOXYLATE MFS PERMEASE"/>
    <property type="match status" value="1"/>
</dbReference>
<keyword evidence="9" id="KW-1185">Reference proteome</keyword>
<evidence type="ECO:0000256" key="6">
    <source>
        <dbReference type="SAM" id="Phobius"/>
    </source>
</evidence>
<dbReference type="InterPro" id="IPR036259">
    <property type="entry name" value="MFS_trans_sf"/>
</dbReference>
<keyword evidence="3 6" id="KW-1133">Transmembrane helix</keyword>
<dbReference type="InterPro" id="IPR011701">
    <property type="entry name" value="MFS"/>
</dbReference>
<accession>A0ABQ3Z7H1</accession>
<dbReference type="Pfam" id="PF07690">
    <property type="entry name" value="MFS_1"/>
    <property type="match status" value="1"/>
</dbReference>
<evidence type="ECO:0000313" key="9">
    <source>
        <dbReference type="Proteomes" id="UP000637628"/>
    </source>
</evidence>
<dbReference type="PANTHER" id="PTHR11360">
    <property type="entry name" value="MONOCARBOXYLATE TRANSPORTER"/>
    <property type="match status" value="1"/>
</dbReference>
<feature type="transmembrane region" description="Helical" evidence="6">
    <location>
        <begin position="266"/>
        <end position="287"/>
    </location>
</feature>
<feature type="domain" description="Major facilitator superfamily (MFS) profile" evidence="7">
    <location>
        <begin position="29"/>
        <end position="413"/>
    </location>
</feature>
<feature type="transmembrane region" description="Helical" evidence="6">
    <location>
        <begin position="357"/>
        <end position="380"/>
    </location>
</feature>
<feature type="transmembrane region" description="Helical" evidence="6">
    <location>
        <begin position="234"/>
        <end position="260"/>
    </location>
</feature>
<feature type="transmembrane region" description="Helical" evidence="6">
    <location>
        <begin position="66"/>
        <end position="89"/>
    </location>
</feature>
<feature type="transmembrane region" description="Helical" evidence="6">
    <location>
        <begin position="186"/>
        <end position="207"/>
    </location>
</feature>
<protein>
    <submittedName>
        <fullName evidence="8">MFS transporter</fullName>
    </submittedName>
</protein>
<dbReference type="InterPro" id="IPR050327">
    <property type="entry name" value="Proton-linked_MCT"/>
</dbReference>
<evidence type="ECO:0000256" key="2">
    <source>
        <dbReference type="ARBA" id="ARBA00022692"/>
    </source>
</evidence>
<feature type="transmembrane region" description="Helical" evidence="6">
    <location>
        <begin position="96"/>
        <end position="115"/>
    </location>
</feature>
<comment type="subcellular location">
    <subcellularLocation>
        <location evidence="1">Cell membrane</location>
        <topology evidence="1">Multi-pass membrane protein</topology>
    </subcellularLocation>
</comment>
<evidence type="ECO:0000256" key="1">
    <source>
        <dbReference type="ARBA" id="ARBA00004651"/>
    </source>
</evidence>
<feature type="transmembrane region" description="Helical" evidence="6">
    <location>
        <begin position="121"/>
        <end position="144"/>
    </location>
</feature>
<dbReference type="SUPFAM" id="SSF103473">
    <property type="entry name" value="MFS general substrate transporter"/>
    <property type="match status" value="1"/>
</dbReference>
<dbReference type="PROSITE" id="PS50850">
    <property type="entry name" value="MFS"/>
    <property type="match status" value="1"/>
</dbReference>
<sequence length="422" mass="43319">MNPPATDATVPAGPRTGGHRRATPQSNRAIVAAPAITQTVGYGTLYYAFAVFLVPVAATLHTSTTAVTGTFTASVLASAALAVPVGRWLDRRGGRALMTGGSLLGALLLLAWSQVHTLGQLYTVQIGLGVAGAASLYEAAFAVIIAWHSPDRRSSALLTLTIVAGFASSIFLPLTGRLIDAYGWRTALLILAAIQAVLTIPLHLLVVRAAPRRADARTSTPPVRLRSVVTDSGFWLLAVSFTANTAAIAVVTVHLVAALISWGHPAPFAATVAGLFGILSVTGRLATTGLQRRYRTTSIVAAIFAVQAVAVAALPVAGRNAVAAVVAVTGFGLGFGVAAIAKPVLLAHRYDTRRYATIAGILVVPMTIAKATAPLAAAWLHTTTHGYASVFAATALICLIAAAALIAVPAMGTPRPSTTPLS</sequence>
<evidence type="ECO:0000256" key="5">
    <source>
        <dbReference type="SAM" id="MobiDB-lite"/>
    </source>
</evidence>
<dbReference type="Gene3D" id="1.20.1250.20">
    <property type="entry name" value="MFS general substrate transporter like domains"/>
    <property type="match status" value="1"/>
</dbReference>
<organism evidence="8 9">
    <name type="scientific">Paractinoplanes durhamensis</name>
    <dbReference type="NCBI Taxonomy" id="113563"/>
    <lineage>
        <taxon>Bacteria</taxon>
        <taxon>Bacillati</taxon>
        <taxon>Actinomycetota</taxon>
        <taxon>Actinomycetes</taxon>
        <taxon>Micromonosporales</taxon>
        <taxon>Micromonosporaceae</taxon>
        <taxon>Paractinoplanes</taxon>
    </lineage>
</organism>
<keyword evidence="2 6" id="KW-0812">Transmembrane</keyword>
<comment type="caution">
    <text evidence="8">The sequence shown here is derived from an EMBL/GenBank/DDBJ whole genome shotgun (WGS) entry which is preliminary data.</text>
</comment>
<dbReference type="InterPro" id="IPR020846">
    <property type="entry name" value="MFS_dom"/>
</dbReference>
<dbReference type="RefSeq" id="WP_203733263.1">
    <property type="nucleotide sequence ID" value="NZ_BAAATX010000018.1"/>
</dbReference>
<evidence type="ECO:0000256" key="4">
    <source>
        <dbReference type="ARBA" id="ARBA00023136"/>
    </source>
</evidence>
<feature type="transmembrane region" description="Helical" evidence="6">
    <location>
        <begin position="156"/>
        <end position="174"/>
    </location>
</feature>
<feature type="transmembrane region" description="Helical" evidence="6">
    <location>
        <begin position="323"/>
        <end position="345"/>
    </location>
</feature>
<keyword evidence="4 6" id="KW-0472">Membrane</keyword>
<feature type="transmembrane region" description="Helical" evidence="6">
    <location>
        <begin position="386"/>
        <end position="408"/>
    </location>
</feature>
<gene>
    <name evidence="8" type="ORF">Adu01nite_68390</name>
</gene>
<evidence type="ECO:0000256" key="3">
    <source>
        <dbReference type="ARBA" id="ARBA00022989"/>
    </source>
</evidence>
<evidence type="ECO:0000259" key="7">
    <source>
        <dbReference type="PROSITE" id="PS50850"/>
    </source>
</evidence>
<feature type="region of interest" description="Disordered" evidence="5">
    <location>
        <begin position="1"/>
        <end position="24"/>
    </location>
</feature>
<evidence type="ECO:0000313" key="8">
    <source>
        <dbReference type="EMBL" id="GIE05489.1"/>
    </source>
</evidence>
<feature type="transmembrane region" description="Helical" evidence="6">
    <location>
        <begin position="29"/>
        <end position="54"/>
    </location>
</feature>
<feature type="transmembrane region" description="Helical" evidence="6">
    <location>
        <begin position="299"/>
        <end position="317"/>
    </location>
</feature>
<dbReference type="EMBL" id="BOML01000056">
    <property type="protein sequence ID" value="GIE05489.1"/>
    <property type="molecule type" value="Genomic_DNA"/>
</dbReference>
<name>A0ABQ3Z7H1_9ACTN</name>
<reference evidence="8 9" key="1">
    <citation type="submission" date="2021-01" db="EMBL/GenBank/DDBJ databases">
        <title>Whole genome shotgun sequence of Actinoplanes durhamensis NBRC 14914.</title>
        <authorList>
            <person name="Komaki H."/>
            <person name="Tamura T."/>
        </authorList>
    </citation>
    <scope>NUCLEOTIDE SEQUENCE [LARGE SCALE GENOMIC DNA]</scope>
    <source>
        <strain evidence="8 9">NBRC 14914</strain>
    </source>
</reference>
<proteinExistence type="predicted"/>